<dbReference type="Pfam" id="PF07859">
    <property type="entry name" value="Abhydrolase_3"/>
    <property type="match status" value="1"/>
</dbReference>
<dbReference type="PANTHER" id="PTHR48081">
    <property type="entry name" value="AB HYDROLASE SUPERFAMILY PROTEIN C4A8.06C"/>
    <property type="match status" value="1"/>
</dbReference>
<name>A0A8H8RYX3_9HELO</name>
<dbReference type="Gene3D" id="3.40.50.1820">
    <property type="entry name" value="alpha/beta hydrolase"/>
    <property type="match status" value="1"/>
</dbReference>
<comment type="caution">
    <text evidence="3">The sequence shown here is derived from an EMBL/GenBank/DDBJ whole genome shotgun (WGS) entry which is preliminary data.</text>
</comment>
<keyword evidence="1 3" id="KW-0378">Hydrolase</keyword>
<dbReference type="InterPro" id="IPR050300">
    <property type="entry name" value="GDXG_lipolytic_enzyme"/>
</dbReference>
<evidence type="ECO:0000313" key="4">
    <source>
        <dbReference type="Proteomes" id="UP000443090"/>
    </source>
</evidence>
<dbReference type="InterPro" id="IPR013094">
    <property type="entry name" value="AB_hydrolase_3"/>
</dbReference>
<dbReference type="OrthoDB" id="2152029at2759"/>
<evidence type="ECO:0000256" key="1">
    <source>
        <dbReference type="ARBA" id="ARBA00022801"/>
    </source>
</evidence>
<dbReference type="GO" id="GO:0016787">
    <property type="term" value="F:hydrolase activity"/>
    <property type="evidence" value="ECO:0007669"/>
    <property type="project" value="UniProtKB-KW"/>
</dbReference>
<evidence type="ECO:0000259" key="2">
    <source>
        <dbReference type="Pfam" id="PF07859"/>
    </source>
</evidence>
<sequence>MSESSNKSQTSSSSSQKATVATLSLFEKLDTIPVLLTVVGNVITSLFTASYRGKDRKPSAGLYNYVMLTAIRTLTRRASVRQQLYLNPPTDDNYITACKKRGVQPNSIILEDGTRANWIGDPSAEKVIINFHGGGYVLPASPEMCEFMFQIISVLKSKGKNVSCLFLSYDLAPSRVYPRQLQQAAMLLNHVLHTLHIPPSNIIITGDSAGGNLAVGLLSHISHPHPGAHGVEVPKVDLGEEKLKGMVLISPWVSFDMDSESWKRNEYKDCICRGAAEQWSSAFLNHAQPLAPVSDYYNQAVTAPESWWEDAAVESVLIVAGKEEVLVDGITKFAGKFSRGLGAGNVEFRALDGYHVQPSIDLQMGYKESQEGEQAKTIKSWIASKL</sequence>
<dbReference type="InterPro" id="IPR029058">
    <property type="entry name" value="AB_hydrolase_fold"/>
</dbReference>
<proteinExistence type="predicted"/>
<gene>
    <name evidence="3" type="primary">SAY1</name>
    <name evidence="3" type="ORF">LOCC1_G004146</name>
</gene>
<dbReference type="EMBL" id="QGMI01000231">
    <property type="protein sequence ID" value="TVY44510.1"/>
    <property type="molecule type" value="Genomic_DNA"/>
</dbReference>
<protein>
    <submittedName>
        <fullName evidence="3">Steryl acetyl hydrolase</fullName>
    </submittedName>
</protein>
<accession>A0A8H8RYX3</accession>
<dbReference type="PANTHER" id="PTHR48081:SF31">
    <property type="entry name" value="STERYL ACETYL HYDROLASE MUG81-RELATED"/>
    <property type="match status" value="1"/>
</dbReference>
<organism evidence="3 4">
    <name type="scientific">Lachnellula occidentalis</name>
    <dbReference type="NCBI Taxonomy" id="215460"/>
    <lineage>
        <taxon>Eukaryota</taxon>
        <taxon>Fungi</taxon>
        <taxon>Dikarya</taxon>
        <taxon>Ascomycota</taxon>
        <taxon>Pezizomycotina</taxon>
        <taxon>Leotiomycetes</taxon>
        <taxon>Helotiales</taxon>
        <taxon>Lachnaceae</taxon>
        <taxon>Lachnellula</taxon>
    </lineage>
</organism>
<dbReference type="AlphaFoldDB" id="A0A8H8RYX3"/>
<feature type="domain" description="Alpha/beta hydrolase fold-3" evidence="2">
    <location>
        <begin position="128"/>
        <end position="338"/>
    </location>
</feature>
<dbReference type="SUPFAM" id="SSF53474">
    <property type="entry name" value="alpha/beta-Hydrolases"/>
    <property type="match status" value="1"/>
</dbReference>
<dbReference type="Proteomes" id="UP000443090">
    <property type="component" value="Unassembled WGS sequence"/>
</dbReference>
<evidence type="ECO:0000313" key="3">
    <source>
        <dbReference type="EMBL" id="TVY44510.1"/>
    </source>
</evidence>
<reference evidence="3 4" key="1">
    <citation type="submission" date="2018-05" db="EMBL/GenBank/DDBJ databases">
        <title>Genome sequencing and assembly of the regulated plant pathogen Lachnellula willkommii and related sister species for the development of diagnostic species identification markers.</title>
        <authorList>
            <person name="Giroux E."/>
            <person name="Bilodeau G."/>
        </authorList>
    </citation>
    <scope>NUCLEOTIDE SEQUENCE [LARGE SCALE GENOMIC DNA]</scope>
    <source>
        <strain evidence="3 4">CBS 160.35</strain>
    </source>
</reference>
<keyword evidence="4" id="KW-1185">Reference proteome</keyword>